<dbReference type="PANTHER" id="PTHR43442">
    <property type="entry name" value="GLUCONOKINASE-RELATED"/>
    <property type="match status" value="1"/>
</dbReference>
<comment type="pathway">
    <text evidence="1">Carbohydrate acid metabolism.</text>
</comment>
<evidence type="ECO:0000256" key="7">
    <source>
        <dbReference type="ARBA" id="ARBA00022840"/>
    </source>
</evidence>
<dbReference type="GO" id="GO:0005524">
    <property type="term" value="F:ATP binding"/>
    <property type="evidence" value="ECO:0007669"/>
    <property type="project" value="UniProtKB-KW"/>
</dbReference>
<evidence type="ECO:0000256" key="3">
    <source>
        <dbReference type="ARBA" id="ARBA00012054"/>
    </source>
</evidence>
<evidence type="ECO:0000313" key="10">
    <source>
        <dbReference type="EMBL" id="TFD57410.1"/>
    </source>
</evidence>
<proteinExistence type="inferred from homology"/>
<dbReference type="OrthoDB" id="9795716at2"/>
<comment type="caution">
    <text evidence="10">The sequence shown here is derived from an EMBL/GenBank/DDBJ whole genome shotgun (WGS) entry which is preliminary data.</text>
</comment>
<name>A0A4R9AD06_9MICO</name>
<dbReference type="SUPFAM" id="SSF52540">
    <property type="entry name" value="P-loop containing nucleoside triphosphate hydrolases"/>
    <property type="match status" value="1"/>
</dbReference>
<keyword evidence="7 9" id="KW-0067">ATP-binding</keyword>
<dbReference type="Gene3D" id="3.40.50.300">
    <property type="entry name" value="P-loop containing nucleotide triphosphate hydrolases"/>
    <property type="match status" value="1"/>
</dbReference>
<dbReference type="PANTHER" id="PTHR43442:SF3">
    <property type="entry name" value="GLUCONOKINASE-RELATED"/>
    <property type="match status" value="1"/>
</dbReference>
<dbReference type="InterPro" id="IPR027417">
    <property type="entry name" value="P-loop_NTPase"/>
</dbReference>
<dbReference type="CDD" id="cd02021">
    <property type="entry name" value="GntK"/>
    <property type="match status" value="1"/>
</dbReference>
<dbReference type="GO" id="GO:0046316">
    <property type="term" value="F:gluconokinase activity"/>
    <property type="evidence" value="ECO:0007669"/>
    <property type="project" value="UniProtKB-EC"/>
</dbReference>
<dbReference type="GO" id="GO:0005737">
    <property type="term" value="C:cytoplasm"/>
    <property type="evidence" value="ECO:0007669"/>
    <property type="project" value="TreeGrafter"/>
</dbReference>
<dbReference type="EMBL" id="SOHJ01000014">
    <property type="protein sequence ID" value="TFD57410.1"/>
    <property type="molecule type" value="Genomic_DNA"/>
</dbReference>
<dbReference type="GO" id="GO:0005975">
    <property type="term" value="P:carbohydrate metabolic process"/>
    <property type="evidence" value="ECO:0007669"/>
    <property type="project" value="InterPro"/>
</dbReference>
<sequence>MGVQGSGKSTIGELLAERLGAQFLDGDTLHPAVNKAVMAAGNALQDEHRLPWLHEVGRCLAADYPNGIVIACSALKRSYRDLLRGHVGDLFVVDPEGSIDLIAARLRARTHEFMPPALLQSQFDTLEVRTDDERGMTVDIVEPPGTIVERIVAALAAETEGGEVDRVADHAR</sequence>
<keyword evidence="6 9" id="KW-0418">Kinase</keyword>
<comment type="similarity">
    <text evidence="2 9">Belongs to the gluconokinase GntK/GntV family.</text>
</comment>
<comment type="catalytic activity">
    <reaction evidence="8 9">
        <text>D-gluconate + ATP = 6-phospho-D-gluconate + ADP + H(+)</text>
        <dbReference type="Rhea" id="RHEA:19433"/>
        <dbReference type="ChEBI" id="CHEBI:15378"/>
        <dbReference type="ChEBI" id="CHEBI:18391"/>
        <dbReference type="ChEBI" id="CHEBI:30616"/>
        <dbReference type="ChEBI" id="CHEBI:58759"/>
        <dbReference type="ChEBI" id="CHEBI:456216"/>
        <dbReference type="EC" id="2.7.1.12"/>
    </reaction>
</comment>
<accession>A0A4R9AD06</accession>
<dbReference type="Proteomes" id="UP000298170">
    <property type="component" value="Unassembled WGS sequence"/>
</dbReference>
<dbReference type="InterPro" id="IPR031322">
    <property type="entry name" value="Shikimate/glucono_kinase"/>
</dbReference>
<dbReference type="NCBIfam" id="TIGR01313">
    <property type="entry name" value="therm_gnt_kin"/>
    <property type="match status" value="1"/>
</dbReference>
<evidence type="ECO:0000256" key="9">
    <source>
        <dbReference type="RuleBase" id="RU363066"/>
    </source>
</evidence>
<evidence type="ECO:0000256" key="2">
    <source>
        <dbReference type="ARBA" id="ARBA00008420"/>
    </source>
</evidence>
<dbReference type="Pfam" id="PF01202">
    <property type="entry name" value="SKI"/>
    <property type="match status" value="1"/>
</dbReference>
<keyword evidence="4 9" id="KW-0808">Transferase</keyword>
<keyword evidence="5 9" id="KW-0547">Nucleotide-binding</keyword>
<evidence type="ECO:0000256" key="5">
    <source>
        <dbReference type="ARBA" id="ARBA00022741"/>
    </source>
</evidence>
<keyword evidence="11" id="KW-1185">Reference proteome</keyword>
<gene>
    <name evidence="10" type="ORF">E3T39_14525</name>
</gene>
<evidence type="ECO:0000256" key="6">
    <source>
        <dbReference type="ARBA" id="ARBA00022777"/>
    </source>
</evidence>
<protein>
    <recommendedName>
        <fullName evidence="3 9">Gluconokinase</fullName>
        <ecNumber evidence="3 9">2.7.1.12</ecNumber>
    </recommendedName>
</protein>
<organism evidence="10 11">
    <name type="scientific">Cryobacterium suzukii</name>
    <dbReference type="NCBI Taxonomy" id="1259198"/>
    <lineage>
        <taxon>Bacteria</taxon>
        <taxon>Bacillati</taxon>
        <taxon>Actinomycetota</taxon>
        <taxon>Actinomycetes</taxon>
        <taxon>Micrococcales</taxon>
        <taxon>Microbacteriaceae</taxon>
        <taxon>Cryobacterium</taxon>
    </lineage>
</organism>
<evidence type="ECO:0000256" key="8">
    <source>
        <dbReference type="ARBA" id="ARBA00048090"/>
    </source>
</evidence>
<dbReference type="EC" id="2.7.1.12" evidence="3 9"/>
<dbReference type="AlphaFoldDB" id="A0A4R9AD06"/>
<evidence type="ECO:0000256" key="4">
    <source>
        <dbReference type="ARBA" id="ARBA00022679"/>
    </source>
</evidence>
<evidence type="ECO:0000256" key="1">
    <source>
        <dbReference type="ARBA" id="ARBA00004761"/>
    </source>
</evidence>
<dbReference type="InterPro" id="IPR006001">
    <property type="entry name" value="Therm_gnt_kin"/>
</dbReference>
<evidence type="ECO:0000313" key="11">
    <source>
        <dbReference type="Proteomes" id="UP000298170"/>
    </source>
</evidence>
<reference evidence="10 11" key="1">
    <citation type="submission" date="2019-03" db="EMBL/GenBank/DDBJ databases">
        <title>Genomics of glacier-inhabiting Cryobacterium strains.</title>
        <authorList>
            <person name="Liu Q."/>
            <person name="Xin Y.-H."/>
        </authorList>
    </citation>
    <scope>NUCLEOTIDE SEQUENCE [LARGE SCALE GENOMIC DNA]</scope>
    <source>
        <strain evidence="10 11">Sr39</strain>
    </source>
</reference>